<keyword evidence="1" id="KW-0805">Transcription regulation</keyword>
<name>A0A1I0DXH5_9FIRM</name>
<feature type="domain" description="HTH araC/xylS-type" evidence="5">
    <location>
        <begin position="304"/>
        <end position="401"/>
    </location>
</feature>
<evidence type="ECO:0000256" key="2">
    <source>
        <dbReference type="ARBA" id="ARBA00023125"/>
    </source>
</evidence>
<evidence type="ECO:0000256" key="1">
    <source>
        <dbReference type="ARBA" id="ARBA00023015"/>
    </source>
</evidence>
<dbReference type="PROSITE" id="PS01124">
    <property type="entry name" value="HTH_ARAC_FAMILY_2"/>
    <property type="match status" value="1"/>
</dbReference>
<organism evidence="6 7">
    <name type="scientific">Enterocloster lavalensis</name>
    <dbReference type="NCBI Taxonomy" id="460384"/>
    <lineage>
        <taxon>Bacteria</taxon>
        <taxon>Bacillati</taxon>
        <taxon>Bacillota</taxon>
        <taxon>Clostridia</taxon>
        <taxon>Lachnospirales</taxon>
        <taxon>Lachnospiraceae</taxon>
        <taxon>Enterocloster</taxon>
    </lineage>
</organism>
<keyword evidence="3" id="KW-0804">Transcription</keyword>
<dbReference type="STRING" id="460384.SAMN05216313_105128"/>
<evidence type="ECO:0000313" key="6">
    <source>
        <dbReference type="EMBL" id="SET37249.1"/>
    </source>
</evidence>
<dbReference type="GO" id="GO:0043565">
    <property type="term" value="F:sequence-specific DNA binding"/>
    <property type="evidence" value="ECO:0007669"/>
    <property type="project" value="InterPro"/>
</dbReference>
<dbReference type="SUPFAM" id="SSF51215">
    <property type="entry name" value="Regulatory protein AraC"/>
    <property type="match status" value="1"/>
</dbReference>
<feature type="compositionally biased region" description="Basic and acidic residues" evidence="4">
    <location>
        <begin position="183"/>
        <end position="196"/>
    </location>
</feature>
<feature type="compositionally biased region" description="Gly residues" evidence="4">
    <location>
        <begin position="230"/>
        <end position="252"/>
    </location>
</feature>
<evidence type="ECO:0000259" key="5">
    <source>
        <dbReference type="PROSITE" id="PS01124"/>
    </source>
</evidence>
<dbReference type="SMART" id="SM00342">
    <property type="entry name" value="HTH_ARAC"/>
    <property type="match status" value="1"/>
</dbReference>
<sequence>MRQEGFYEEFHSFYYYSGSTRSWKMKGLHIHKEYELLLFMSGGASIRIGSRMYQTRPGDLFLINNREYHKTEGAEGAAYSRYVLMFDPDWILGLEPALGYRFSRLFEDREEGGVRLHLSGGTLEQVIRQMERIEGYSRRREDEAGQVLLKLCILELLVKLDEFSRSLEAGGGDGWENSGRAGWGKDGREAGGDVGREPGGSVGREPGSGMGRESGGGVGREPGSSVGREPGSGMGREAGSGMGREAGSGMGREAGSSVGREAGGGMSREPSSGVGREPSSSVVREPGTITRKQGTALPDRERVEQIKSYVREHIDERLDLEDIARQFYISSHYLSHYFRRETGFTLGQFIAQAKIDRAKELLQKGFSVTDTAISLSYNSDSHFINTFKRLTGTTPKRYASEMRK</sequence>
<dbReference type="InterPro" id="IPR009057">
    <property type="entry name" value="Homeodomain-like_sf"/>
</dbReference>
<reference evidence="7" key="1">
    <citation type="submission" date="2016-10" db="EMBL/GenBank/DDBJ databases">
        <authorList>
            <person name="Varghese N."/>
            <person name="Submissions S."/>
        </authorList>
    </citation>
    <scope>NUCLEOTIDE SEQUENCE [LARGE SCALE GENOMIC DNA]</scope>
    <source>
        <strain evidence="7">NLAE-zl-G277</strain>
    </source>
</reference>
<protein>
    <submittedName>
        <fullName evidence="6">AraC-type DNA-binding protein</fullName>
    </submittedName>
</protein>
<proteinExistence type="predicted"/>
<dbReference type="AlphaFoldDB" id="A0A1I0DXH5"/>
<evidence type="ECO:0000256" key="3">
    <source>
        <dbReference type="ARBA" id="ARBA00023163"/>
    </source>
</evidence>
<dbReference type="InterPro" id="IPR003313">
    <property type="entry name" value="AraC-bd"/>
</dbReference>
<dbReference type="PANTHER" id="PTHR43280">
    <property type="entry name" value="ARAC-FAMILY TRANSCRIPTIONAL REGULATOR"/>
    <property type="match status" value="1"/>
</dbReference>
<dbReference type="InterPro" id="IPR018060">
    <property type="entry name" value="HTH_AraC"/>
</dbReference>
<dbReference type="Proteomes" id="UP000198508">
    <property type="component" value="Unassembled WGS sequence"/>
</dbReference>
<dbReference type="Gene3D" id="2.60.120.10">
    <property type="entry name" value="Jelly Rolls"/>
    <property type="match status" value="1"/>
</dbReference>
<evidence type="ECO:0000313" key="7">
    <source>
        <dbReference type="Proteomes" id="UP000198508"/>
    </source>
</evidence>
<dbReference type="InterPro" id="IPR037923">
    <property type="entry name" value="HTH-like"/>
</dbReference>
<dbReference type="Pfam" id="PF02311">
    <property type="entry name" value="AraC_binding"/>
    <property type="match status" value="1"/>
</dbReference>
<feature type="compositionally biased region" description="Gly residues" evidence="4">
    <location>
        <begin position="197"/>
        <end position="220"/>
    </location>
</feature>
<evidence type="ECO:0000256" key="4">
    <source>
        <dbReference type="SAM" id="MobiDB-lite"/>
    </source>
</evidence>
<dbReference type="Gene3D" id="1.10.10.60">
    <property type="entry name" value="Homeodomain-like"/>
    <property type="match status" value="2"/>
</dbReference>
<keyword evidence="7" id="KW-1185">Reference proteome</keyword>
<dbReference type="PANTHER" id="PTHR43280:SF2">
    <property type="entry name" value="HTH-TYPE TRANSCRIPTIONAL REGULATOR EXSA"/>
    <property type="match status" value="1"/>
</dbReference>
<dbReference type="EMBL" id="FOIM01000005">
    <property type="protein sequence ID" value="SET37249.1"/>
    <property type="molecule type" value="Genomic_DNA"/>
</dbReference>
<feature type="region of interest" description="Disordered" evidence="4">
    <location>
        <begin position="168"/>
        <end position="298"/>
    </location>
</feature>
<dbReference type="GO" id="GO:0003700">
    <property type="term" value="F:DNA-binding transcription factor activity"/>
    <property type="evidence" value="ECO:0007669"/>
    <property type="project" value="InterPro"/>
</dbReference>
<keyword evidence="2 6" id="KW-0238">DNA-binding</keyword>
<accession>A0A1I0DXH5</accession>
<gene>
    <name evidence="6" type="ORF">SAMN05216313_105128</name>
</gene>
<dbReference type="RefSeq" id="WP_242956283.1">
    <property type="nucleotide sequence ID" value="NZ_FOIM01000005.1"/>
</dbReference>
<dbReference type="Pfam" id="PF12833">
    <property type="entry name" value="HTH_18"/>
    <property type="match status" value="1"/>
</dbReference>
<dbReference type="SUPFAM" id="SSF46689">
    <property type="entry name" value="Homeodomain-like"/>
    <property type="match status" value="2"/>
</dbReference>
<dbReference type="InterPro" id="IPR014710">
    <property type="entry name" value="RmlC-like_jellyroll"/>
</dbReference>